<name>A0ABP8KL63_9BACT</name>
<proteinExistence type="predicted"/>
<reference evidence="2" key="1">
    <citation type="journal article" date="2019" name="Int. J. Syst. Evol. Microbiol.">
        <title>The Global Catalogue of Microorganisms (GCM) 10K type strain sequencing project: providing services to taxonomists for standard genome sequencing and annotation.</title>
        <authorList>
            <consortium name="The Broad Institute Genomics Platform"/>
            <consortium name="The Broad Institute Genome Sequencing Center for Infectious Disease"/>
            <person name="Wu L."/>
            <person name="Ma J."/>
        </authorList>
    </citation>
    <scope>NUCLEOTIDE SEQUENCE [LARGE SCALE GENOMIC DNA]</scope>
    <source>
        <strain evidence="2">JCM 17925</strain>
    </source>
</reference>
<comment type="caution">
    <text evidence="1">The sequence shown here is derived from an EMBL/GenBank/DDBJ whole genome shotgun (WGS) entry which is preliminary data.</text>
</comment>
<organism evidence="1 2">
    <name type="scientific">Nibrella viscosa</name>
    <dbReference type="NCBI Taxonomy" id="1084524"/>
    <lineage>
        <taxon>Bacteria</taxon>
        <taxon>Pseudomonadati</taxon>
        <taxon>Bacteroidota</taxon>
        <taxon>Cytophagia</taxon>
        <taxon>Cytophagales</taxon>
        <taxon>Spirosomataceae</taxon>
        <taxon>Nibrella</taxon>
    </lineage>
</organism>
<gene>
    <name evidence="1" type="ORF">GCM10023187_31980</name>
</gene>
<evidence type="ECO:0008006" key="3">
    <source>
        <dbReference type="Google" id="ProtNLM"/>
    </source>
</evidence>
<dbReference type="Proteomes" id="UP001500936">
    <property type="component" value="Unassembled WGS sequence"/>
</dbReference>
<dbReference type="RefSeq" id="WP_345268829.1">
    <property type="nucleotide sequence ID" value="NZ_BAABHB010000006.1"/>
</dbReference>
<accession>A0ABP8KL63</accession>
<protein>
    <recommendedName>
        <fullName evidence="3">Acetyltransferase (GNAT) domain-containing protein</fullName>
    </recommendedName>
</protein>
<dbReference type="EMBL" id="BAABHB010000006">
    <property type="protein sequence ID" value="GAA4409137.1"/>
    <property type="molecule type" value="Genomic_DNA"/>
</dbReference>
<evidence type="ECO:0000313" key="2">
    <source>
        <dbReference type="Proteomes" id="UP001500936"/>
    </source>
</evidence>
<sequence length="202" mass="23646">MLQTQLLRTPADLQQFVTIYHLRSQGISVDPVFLERATVRVFLDQNQPGEWIAGYFVNANPPHRYFSVLPADCKLRLLQEKAIAEEDVAEIGAIWMDVKALGRLGRWMVYLFMLADAYATNRPYLIGGTVHMQLRDFQMQVMKHPLFEGDVEVAGQIHHIWEYYTNRDELWFDFLNFTVPEMRRYVTRETIPFNLAPFCRSA</sequence>
<keyword evidence="2" id="KW-1185">Reference proteome</keyword>
<evidence type="ECO:0000313" key="1">
    <source>
        <dbReference type="EMBL" id="GAA4409137.1"/>
    </source>
</evidence>